<dbReference type="InterPro" id="IPR015943">
    <property type="entry name" value="WD40/YVTN_repeat-like_dom_sf"/>
</dbReference>
<comment type="similarity">
    <text evidence="1">Belongs to the WD repeat WDR55 family.</text>
</comment>
<dbReference type="InterPro" id="IPR001680">
    <property type="entry name" value="WD40_rpt"/>
</dbReference>
<dbReference type="Proteomes" id="UP000095280">
    <property type="component" value="Unplaced"/>
</dbReference>
<feature type="compositionally biased region" description="Basic residues" evidence="4">
    <location>
        <begin position="378"/>
        <end position="389"/>
    </location>
</feature>
<dbReference type="SMART" id="SM00320">
    <property type="entry name" value="WD40"/>
    <property type="match status" value="4"/>
</dbReference>
<reference evidence="6" key="1">
    <citation type="submission" date="2016-11" db="UniProtKB">
        <authorList>
            <consortium name="WormBaseParasite"/>
        </authorList>
    </citation>
    <scope>IDENTIFICATION</scope>
</reference>
<evidence type="ECO:0000256" key="2">
    <source>
        <dbReference type="ARBA" id="ARBA00022574"/>
    </source>
</evidence>
<dbReference type="WBParaSite" id="maker-uti_cns_0007929-snap-gene-0.5-mRNA-1">
    <property type="protein sequence ID" value="maker-uti_cns_0007929-snap-gene-0.5-mRNA-1"/>
    <property type="gene ID" value="maker-uti_cns_0007929-snap-gene-0.5"/>
</dbReference>
<feature type="region of interest" description="Disordered" evidence="4">
    <location>
        <begin position="1"/>
        <end position="35"/>
    </location>
</feature>
<evidence type="ECO:0000256" key="1">
    <source>
        <dbReference type="ARBA" id="ARBA00007625"/>
    </source>
</evidence>
<keyword evidence="3" id="KW-0677">Repeat</keyword>
<sequence>QLQAALMADSDSEDSASFNSSATTDSDEAESGSDEEQQLDIADCIELKIGQAGVSALAFHTCDRRLACGTIDGRGSLVEPLIRGRYHKCVRCVAFHGPDGPGQLLLSASSLGAFKLHDARTGGLAVKNNRARDCGINCLLSVNPDQFVTGDEDGWLSLFDLRKSQAAALSLHVQADWRPPGSEEADGQGEEATKSATAGPPEDGLCGVGHVSMMPGHVLAACEDGTLTTVSLNKRKVLMKSEFFGQPLTCVWPMKGGSKVVAGTEAGSLLLFNKGELANISDKSSVLEAAGGIEAACPVGPDILVCACSDSRLHAVSVLPHARLDCLGQQPSDTAACLRVAADPTGALLASASPESAQIRLWSAGRLPELHRREVDRRRRNPSRKKRRAGVGGETEDGGGVSGIKTGKRRLQGSWLDLLGTELGLSDMPTFDMPTV</sequence>
<keyword evidence="2" id="KW-0853">WD repeat</keyword>
<protein>
    <submittedName>
        <fullName evidence="6">WD_REPEATS_REGION domain-containing protein</fullName>
    </submittedName>
</protein>
<dbReference type="PANTHER" id="PTHR44019">
    <property type="entry name" value="WD REPEAT-CONTAINING PROTEIN 55"/>
    <property type="match status" value="1"/>
</dbReference>
<feature type="region of interest" description="Disordered" evidence="4">
    <location>
        <begin position="373"/>
        <end position="406"/>
    </location>
</feature>
<feature type="region of interest" description="Disordered" evidence="4">
    <location>
        <begin position="175"/>
        <end position="201"/>
    </location>
</feature>
<feature type="compositionally biased region" description="Low complexity" evidence="4">
    <location>
        <begin position="1"/>
        <end position="22"/>
    </location>
</feature>
<evidence type="ECO:0000256" key="3">
    <source>
        <dbReference type="ARBA" id="ARBA00022737"/>
    </source>
</evidence>
<evidence type="ECO:0000256" key="4">
    <source>
        <dbReference type="SAM" id="MobiDB-lite"/>
    </source>
</evidence>
<keyword evidence="5" id="KW-1185">Reference proteome</keyword>
<dbReference type="InterPro" id="IPR050505">
    <property type="entry name" value="WDR55/POC1"/>
</dbReference>
<feature type="compositionally biased region" description="Gly residues" evidence="4">
    <location>
        <begin position="390"/>
        <end position="402"/>
    </location>
</feature>
<evidence type="ECO:0000313" key="6">
    <source>
        <dbReference type="WBParaSite" id="maker-uti_cns_0007929-snap-gene-0.5-mRNA-1"/>
    </source>
</evidence>
<accession>A0A1I8HT81</accession>
<organism evidence="5 6">
    <name type="scientific">Macrostomum lignano</name>
    <dbReference type="NCBI Taxonomy" id="282301"/>
    <lineage>
        <taxon>Eukaryota</taxon>
        <taxon>Metazoa</taxon>
        <taxon>Spiralia</taxon>
        <taxon>Lophotrochozoa</taxon>
        <taxon>Platyhelminthes</taxon>
        <taxon>Rhabditophora</taxon>
        <taxon>Macrostomorpha</taxon>
        <taxon>Macrostomida</taxon>
        <taxon>Macrostomidae</taxon>
        <taxon>Macrostomum</taxon>
    </lineage>
</organism>
<feature type="compositionally biased region" description="Acidic residues" evidence="4">
    <location>
        <begin position="25"/>
        <end position="35"/>
    </location>
</feature>
<evidence type="ECO:0000313" key="5">
    <source>
        <dbReference type="Proteomes" id="UP000095280"/>
    </source>
</evidence>
<proteinExistence type="inferred from homology"/>
<dbReference type="PANTHER" id="PTHR44019:SF20">
    <property type="entry name" value="WD REPEAT-CONTAINING PROTEIN 55"/>
    <property type="match status" value="1"/>
</dbReference>
<dbReference type="SUPFAM" id="SSF50978">
    <property type="entry name" value="WD40 repeat-like"/>
    <property type="match status" value="1"/>
</dbReference>
<dbReference type="AlphaFoldDB" id="A0A1I8HT81"/>
<dbReference type="Gene3D" id="2.130.10.10">
    <property type="entry name" value="YVTN repeat-like/Quinoprotein amine dehydrogenase"/>
    <property type="match status" value="2"/>
</dbReference>
<dbReference type="InterPro" id="IPR036322">
    <property type="entry name" value="WD40_repeat_dom_sf"/>
</dbReference>
<name>A0A1I8HT81_9PLAT</name>